<dbReference type="OrthoDB" id="9791276at2"/>
<dbReference type="AlphaFoldDB" id="A0A378IHW0"/>
<dbReference type="RefSeq" id="WP_058466206.1">
    <property type="nucleotide sequence ID" value="NZ_CAAAHQ010000018.1"/>
</dbReference>
<evidence type="ECO:0000313" key="5">
    <source>
        <dbReference type="Proteomes" id="UP000255316"/>
    </source>
</evidence>
<keyword evidence="3" id="KW-0378">Hydrolase</keyword>
<dbReference type="InterPro" id="IPR000868">
    <property type="entry name" value="Isochorismatase-like_dom"/>
</dbReference>
<dbReference type="PANTHER" id="PTHR47044">
    <property type="entry name" value="OS02G0276400 PROTEIN"/>
    <property type="match status" value="1"/>
</dbReference>
<evidence type="ECO:0000313" key="2">
    <source>
        <dbReference type="EMBL" id="KTC82043.1"/>
    </source>
</evidence>
<sequence>MDIALMIIDMQNDAINRILPEGKAVIPNVKTVLTFCRSQKLPIIYNLRIHRESGIDVEKFRLELFAEKKFFVEGTQGAEVVDELKPIDGELLLSKQRFSSFFHTNLKNMLDRLCIDTLVFTGIQTPNCIRGTVTDALAYDYNVVLVEDAICAKTEEVHRANMFDMCNMGAKSITIDRFINDFSRWRSFSDI</sequence>
<proteinExistence type="predicted"/>
<gene>
    <name evidence="2" type="ORF">Lcin_3113</name>
    <name evidence="3" type="ORF">NCTC12438_01437</name>
</gene>
<evidence type="ECO:0000313" key="3">
    <source>
        <dbReference type="EMBL" id="STX34827.1"/>
    </source>
</evidence>
<reference evidence="2 4" key="1">
    <citation type="submission" date="2015-11" db="EMBL/GenBank/DDBJ databases">
        <title>Genomic analysis of 38 Legionella species identifies large and diverse effector repertoires.</title>
        <authorList>
            <person name="Burstein D."/>
            <person name="Amaro F."/>
            <person name="Zusman T."/>
            <person name="Lifshitz Z."/>
            <person name="Cohen O."/>
            <person name="Gilbert J.A."/>
            <person name="Pupko T."/>
            <person name="Shuman H.A."/>
            <person name="Segal G."/>
        </authorList>
    </citation>
    <scope>NUCLEOTIDE SEQUENCE [LARGE SCALE GENOMIC DNA]</scope>
    <source>
        <strain evidence="2 4">CDC#72-OH-14</strain>
    </source>
</reference>
<dbReference type="InterPro" id="IPR036380">
    <property type="entry name" value="Isochorismatase-like_sf"/>
</dbReference>
<dbReference type="SUPFAM" id="SSF52499">
    <property type="entry name" value="Isochorismatase-like hydrolases"/>
    <property type="match status" value="1"/>
</dbReference>
<dbReference type="Pfam" id="PF00857">
    <property type="entry name" value="Isochorismatase"/>
    <property type="match status" value="1"/>
</dbReference>
<name>A0A378IHW0_9GAMM</name>
<accession>A0A378IHW0</accession>
<dbReference type="EMBL" id="LNXX01000047">
    <property type="protein sequence ID" value="KTC82043.1"/>
    <property type="molecule type" value="Genomic_DNA"/>
</dbReference>
<evidence type="ECO:0000259" key="1">
    <source>
        <dbReference type="Pfam" id="PF00857"/>
    </source>
</evidence>
<dbReference type="CDD" id="cd00431">
    <property type="entry name" value="cysteine_hydrolases"/>
    <property type="match status" value="1"/>
</dbReference>
<organism evidence="3 5">
    <name type="scientific">Legionella cincinnatiensis</name>
    <dbReference type="NCBI Taxonomy" id="28085"/>
    <lineage>
        <taxon>Bacteria</taxon>
        <taxon>Pseudomonadati</taxon>
        <taxon>Pseudomonadota</taxon>
        <taxon>Gammaproteobacteria</taxon>
        <taxon>Legionellales</taxon>
        <taxon>Legionellaceae</taxon>
        <taxon>Legionella</taxon>
    </lineage>
</organism>
<dbReference type="GO" id="GO:0050127">
    <property type="term" value="F:N-carbamoylsarcosine amidase activity"/>
    <property type="evidence" value="ECO:0007669"/>
    <property type="project" value="UniProtKB-EC"/>
</dbReference>
<feature type="domain" description="Isochorismatase-like" evidence="1">
    <location>
        <begin position="4"/>
        <end position="175"/>
    </location>
</feature>
<dbReference type="STRING" id="28085.Lcin_3113"/>
<dbReference type="Proteomes" id="UP000054854">
    <property type="component" value="Unassembled WGS sequence"/>
</dbReference>
<dbReference type="EMBL" id="UGNX01000001">
    <property type="protein sequence ID" value="STX34827.1"/>
    <property type="molecule type" value="Genomic_DNA"/>
</dbReference>
<dbReference type="EC" id="3.5.1.59" evidence="3"/>
<dbReference type="Gene3D" id="3.40.50.850">
    <property type="entry name" value="Isochorismatase-like"/>
    <property type="match status" value="1"/>
</dbReference>
<evidence type="ECO:0000313" key="4">
    <source>
        <dbReference type="Proteomes" id="UP000054854"/>
    </source>
</evidence>
<reference evidence="3 5" key="2">
    <citation type="submission" date="2018-06" db="EMBL/GenBank/DDBJ databases">
        <authorList>
            <consortium name="Pathogen Informatics"/>
            <person name="Doyle S."/>
        </authorList>
    </citation>
    <scope>NUCLEOTIDE SEQUENCE [LARGE SCALE GENOMIC DNA]</scope>
    <source>
        <strain evidence="3 5">NCTC12438</strain>
    </source>
</reference>
<protein>
    <submittedName>
        <fullName evidence="3">Isochorismatase</fullName>
        <ecNumber evidence="3">3.5.1.59</ecNumber>
    </submittedName>
</protein>
<keyword evidence="4" id="KW-1185">Reference proteome</keyword>
<dbReference type="Proteomes" id="UP000255316">
    <property type="component" value="Unassembled WGS sequence"/>
</dbReference>